<dbReference type="RefSeq" id="XP_067483118.1">
    <property type="nucleotide sequence ID" value="XM_067623893.1"/>
</dbReference>
<dbReference type="GeneID" id="93576381"/>
<protein>
    <submittedName>
        <fullName evidence="3">Uncharacterized protein</fullName>
    </submittedName>
</protein>
<dbReference type="EMBL" id="KV878680">
    <property type="protein sequence ID" value="OJJ75871.1"/>
    <property type="molecule type" value="Genomic_DNA"/>
</dbReference>
<dbReference type="Proteomes" id="UP000184499">
    <property type="component" value="Unassembled WGS sequence"/>
</dbReference>
<evidence type="ECO:0000256" key="2">
    <source>
        <dbReference type="SAM" id="Phobius"/>
    </source>
</evidence>
<organism evidence="3 4">
    <name type="scientific">Aspergillus brasiliensis (strain CBS 101740 / IMI 381727 / IBT 21946)</name>
    <dbReference type="NCBI Taxonomy" id="767769"/>
    <lineage>
        <taxon>Eukaryota</taxon>
        <taxon>Fungi</taxon>
        <taxon>Dikarya</taxon>
        <taxon>Ascomycota</taxon>
        <taxon>Pezizomycotina</taxon>
        <taxon>Eurotiomycetes</taxon>
        <taxon>Eurotiomycetidae</taxon>
        <taxon>Eurotiales</taxon>
        <taxon>Aspergillaceae</taxon>
        <taxon>Aspergillus</taxon>
        <taxon>Aspergillus subgen. Circumdati</taxon>
    </lineage>
</organism>
<feature type="transmembrane region" description="Helical" evidence="2">
    <location>
        <begin position="32"/>
        <end position="54"/>
    </location>
</feature>
<dbReference type="VEuPathDB" id="FungiDB:ASPBRDRAFT_38196"/>
<dbReference type="AlphaFoldDB" id="A0A1L9UW47"/>
<reference evidence="4" key="1">
    <citation type="journal article" date="2017" name="Genome Biol.">
        <title>Comparative genomics reveals high biological diversity and specific adaptations in the industrially and medically important fungal genus Aspergillus.</title>
        <authorList>
            <person name="de Vries R.P."/>
            <person name="Riley R."/>
            <person name="Wiebenga A."/>
            <person name="Aguilar-Osorio G."/>
            <person name="Amillis S."/>
            <person name="Uchima C.A."/>
            <person name="Anderluh G."/>
            <person name="Asadollahi M."/>
            <person name="Askin M."/>
            <person name="Barry K."/>
            <person name="Battaglia E."/>
            <person name="Bayram O."/>
            <person name="Benocci T."/>
            <person name="Braus-Stromeyer S.A."/>
            <person name="Caldana C."/>
            <person name="Canovas D."/>
            <person name="Cerqueira G.C."/>
            <person name="Chen F."/>
            <person name="Chen W."/>
            <person name="Choi C."/>
            <person name="Clum A."/>
            <person name="Dos Santos R.A."/>
            <person name="Damasio A.R."/>
            <person name="Diallinas G."/>
            <person name="Emri T."/>
            <person name="Fekete E."/>
            <person name="Flipphi M."/>
            <person name="Freyberg S."/>
            <person name="Gallo A."/>
            <person name="Gournas C."/>
            <person name="Habgood R."/>
            <person name="Hainaut M."/>
            <person name="Harispe M.L."/>
            <person name="Henrissat B."/>
            <person name="Hilden K.S."/>
            <person name="Hope R."/>
            <person name="Hossain A."/>
            <person name="Karabika E."/>
            <person name="Karaffa L."/>
            <person name="Karanyi Z."/>
            <person name="Krasevec N."/>
            <person name="Kuo A."/>
            <person name="Kusch H."/>
            <person name="LaButti K."/>
            <person name="Lagendijk E.L."/>
            <person name="Lapidus A."/>
            <person name="Levasseur A."/>
            <person name="Lindquist E."/>
            <person name="Lipzen A."/>
            <person name="Logrieco A.F."/>
            <person name="MacCabe A."/>
            <person name="Maekelae M.R."/>
            <person name="Malavazi I."/>
            <person name="Melin P."/>
            <person name="Meyer V."/>
            <person name="Mielnichuk N."/>
            <person name="Miskei M."/>
            <person name="Molnar A.P."/>
            <person name="Mule G."/>
            <person name="Ngan C.Y."/>
            <person name="Orejas M."/>
            <person name="Orosz E."/>
            <person name="Ouedraogo J.P."/>
            <person name="Overkamp K.M."/>
            <person name="Park H.-S."/>
            <person name="Perrone G."/>
            <person name="Piumi F."/>
            <person name="Punt P.J."/>
            <person name="Ram A.F."/>
            <person name="Ramon A."/>
            <person name="Rauscher S."/>
            <person name="Record E."/>
            <person name="Riano-Pachon D.M."/>
            <person name="Robert V."/>
            <person name="Roehrig J."/>
            <person name="Ruller R."/>
            <person name="Salamov A."/>
            <person name="Salih N.S."/>
            <person name="Samson R.A."/>
            <person name="Sandor E."/>
            <person name="Sanguinetti M."/>
            <person name="Schuetze T."/>
            <person name="Sepcic K."/>
            <person name="Shelest E."/>
            <person name="Sherlock G."/>
            <person name="Sophianopoulou V."/>
            <person name="Squina F.M."/>
            <person name="Sun H."/>
            <person name="Susca A."/>
            <person name="Todd R.B."/>
            <person name="Tsang A."/>
            <person name="Unkles S.E."/>
            <person name="van de Wiele N."/>
            <person name="van Rossen-Uffink D."/>
            <person name="Oliveira J.V."/>
            <person name="Vesth T.C."/>
            <person name="Visser J."/>
            <person name="Yu J.-H."/>
            <person name="Zhou M."/>
            <person name="Andersen M.R."/>
            <person name="Archer D.B."/>
            <person name="Baker S.E."/>
            <person name="Benoit I."/>
            <person name="Brakhage A.A."/>
            <person name="Braus G.H."/>
            <person name="Fischer R."/>
            <person name="Frisvad J.C."/>
            <person name="Goldman G.H."/>
            <person name="Houbraken J."/>
            <person name="Oakley B."/>
            <person name="Pocsi I."/>
            <person name="Scazzocchio C."/>
            <person name="Seiboth B."/>
            <person name="vanKuyk P.A."/>
            <person name="Wortman J."/>
            <person name="Dyer P.S."/>
            <person name="Grigoriev I.V."/>
        </authorList>
    </citation>
    <scope>NUCLEOTIDE SEQUENCE [LARGE SCALE GENOMIC DNA]</scope>
    <source>
        <strain evidence="4">CBS 101740 / IMI 381727 / IBT 21946</strain>
    </source>
</reference>
<evidence type="ECO:0000256" key="1">
    <source>
        <dbReference type="SAM" id="MobiDB-lite"/>
    </source>
</evidence>
<proteinExistence type="predicted"/>
<sequence>MRGRIIHKTFTPTGGGRLPRRKPKQKDGSAKFLLTMQYFIIVTCSTVACTLQAFGGRSISEPKSRPHDWRWPTNGRVIYRIGLRSTPIASII</sequence>
<gene>
    <name evidence="3" type="ORF">ASPBRDRAFT_38196</name>
</gene>
<evidence type="ECO:0000313" key="3">
    <source>
        <dbReference type="EMBL" id="OJJ75871.1"/>
    </source>
</evidence>
<accession>A0A1L9UW47</accession>
<keyword evidence="4" id="KW-1185">Reference proteome</keyword>
<name>A0A1L9UW47_ASPBC</name>
<evidence type="ECO:0000313" key="4">
    <source>
        <dbReference type="Proteomes" id="UP000184499"/>
    </source>
</evidence>
<keyword evidence="2" id="KW-1133">Transmembrane helix</keyword>
<keyword evidence="2" id="KW-0472">Membrane</keyword>
<feature type="region of interest" description="Disordered" evidence="1">
    <location>
        <begin position="1"/>
        <end position="26"/>
    </location>
</feature>
<keyword evidence="2" id="KW-0812">Transmembrane</keyword>